<dbReference type="InterPro" id="IPR046360">
    <property type="entry name" value="T-box_DNA-bd"/>
</dbReference>
<comment type="subcellular location">
    <subcellularLocation>
        <location evidence="1 7">Nucleus</location>
    </subcellularLocation>
</comment>
<dbReference type="PROSITE" id="PS50252">
    <property type="entry name" value="TBOX_3"/>
    <property type="match status" value="1"/>
</dbReference>
<feature type="region of interest" description="Disordered" evidence="8">
    <location>
        <begin position="163"/>
        <end position="205"/>
    </location>
</feature>
<keyword evidence="4 7" id="KW-0238">DNA-binding</keyword>
<accession>A0A7J5YM25</accession>
<proteinExistence type="predicted"/>
<dbReference type="SUPFAM" id="SSF49417">
    <property type="entry name" value="p53-like transcription factors"/>
    <property type="match status" value="1"/>
</dbReference>
<comment type="caution">
    <text evidence="10">The sequence shown here is derived from an EMBL/GenBank/DDBJ whole genome shotgun (WGS) entry which is preliminary data.</text>
</comment>
<keyword evidence="6 7" id="KW-0539">Nucleus</keyword>
<protein>
    <recommendedName>
        <fullName evidence="9">T-box domain-containing protein</fullName>
    </recommendedName>
</protein>
<evidence type="ECO:0000256" key="1">
    <source>
        <dbReference type="ARBA" id="ARBA00004123"/>
    </source>
</evidence>
<feature type="region of interest" description="Disordered" evidence="8">
    <location>
        <begin position="401"/>
        <end position="489"/>
    </location>
</feature>
<dbReference type="OrthoDB" id="7442607at2759"/>
<dbReference type="GO" id="GO:0000785">
    <property type="term" value="C:chromatin"/>
    <property type="evidence" value="ECO:0007669"/>
    <property type="project" value="TreeGrafter"/>
</dbReference>
<dbReference type="InterPro" id="IPR001699">
    <property type="entry name" value="TF_T-box"/>
</dbReference>
<organism evidence="10 11">
    <name type="scientific">Dissostichus mawsoni</name>
    <name type="common">Antarctic cod</name>
    <dbReference type="NCBI Taxonomy" id="36200"/>
    <lineage>
        <taxon>Eukaryota</taxon>
        <taxon>Metazoa</taxon>
        <taxon>Chordata</taxon>
        <taxon>Craniata</taxon>
        <taxon>Vertebrata</taxon>
        <taxon>Euteleostomi</taxon>
        <taxon>Actinopterygii</taxon>
        <taxon>Neopterygii</taxon>
        <taxon>Teleostei</taxon>
        <taxon>Neoteleostei</taxon>
        <taxon>Acanthomorphata</taxon>
        <taxon>Eupercaria</taxon>
        <taxon>Perciformes</taxon>
        <taxon>Notothenioidei</taxon>
        <taxon>Nototheniidae</taxon>
        <taxon>Dissostichus</taxon>
    </lineage>
</organism>
<dbReference type="InterPro" id="IPR018186">
    <property type="entry name" value="TF_T-box_CS"/>
</dbReference>
<evidence type="ECO:0000313" key="10">
    <source>
        <dbReference type="EMBL" id="KAF3850566.1"/>
    </source>
</evidence>
<evidence type="ECO:0000256" key="3">
    <source>
        <dbReference type="ARBA" id="ARBA00023015"/>
    </source>
</evidence>
<keyword evidence="3" id="KW-0805">Transcription regulation</keyword>
<dbReference type="GO" id="GO:0045893">
    <property type="term" value="P:positive regulation of DNA-templated transcription"/>
    <property type="evidence" value="ECO:0007669"/>
    <property type="project" value="InterPro"/>
</dbReference>
<gene>
    <name evidence="10" type="ORF">F7725_012338</name>
</gene>
<evidence type="ECO:0000259" key="9">
    <source>
        <dbReference type="PROSITE" id="PS50252"/>
    </source>
</evidence>
<evidence type="ECO:0000313" key="11">
    <source>
        <dbReference type="Proteomes" id="UP000518266"/>
    </source>
</evidence>
<keyword evidence="2" id="KW-0217">Developmental protein</keyword>
<keyword evidence="11" id="KW-1185">Reference proteome</keyword>
<dbReference type="EMBL" id="JAAKFY010000010">
    <property type="protein sequence ID" value="KAF3850566.1"/>
    <property type="molecule type" value="Genomic_DNA"/>
</dbReference>
<name>A0A7J5YM25_DISMA</name>
<sequence length="575" mass="63715">SRFSSRQDSEDTSPHRPEEKRGKPSPAFYAVGKRRRRRDGFSGLDLSPMDDGGPLSPKANAFSIASLISAAEQAGNAAFEKQSTGLDKPDLHNHSSYKMHYSTVTREMEAISSPWLTQLSHFCDVAAFTTSSLSSLNTPGGYHLSPSPGDPYSQHEAHFEPCPAAQHNYNYPGSNPGQNPQSDGGTPNCSSSSNNSTPNGKTLVKKNPKVATINVQLEMKALWDEFNMLGTEMIVTKAGRRMFPTFQVKIFGMDPMSDYMLLMDFLPVDDKRYRYAFHSSSWLVAGKADPATPGRVHYHPDSPAKGAQWMKQIVSFDKLKLTNNLLDDNGHDSEKYAEENYKTFVFEETRFTAVTAYQNHRITQLKIASNPFAKGFRDCDPEDWPRNHRPGCLPIMSAFARTRNPMSSPPPQNGSEKGQQEGVRAGPQRHAHTRRPGPPADVPGPQPRPARPGGLHGVSLSSGRPSPPHDLRQDPHGLPPDTLHHHPYKYPTTYEHYLGAKTRPSPYPLPGIRGHTYHHHMNPATANMYSATSGPSNYDYGPRSTASGVDIEPENRGGRRDLSLTRTIPLITDWN</sequence>
<feature type="non-terminal residue" evidence="10">
    <location>
        <position position="1"/>
    </location>
</feature>
<feature type="compositionally biased region" description="Pro residues" evidence="8">
    <location>
        <begin position="436"/>
        <end position="450"/>
    </location>
</feature>
<evidence type="ECO:0000256" key="7">
    <source>
        <dbReference type="PROSITE-ProRule" id="PRU00201"/>
    </source>
</evidence>
<dbReference type="GO" id="GO:0000981">
    <property type="term" value="F:DNA-binding transcription factor activity, RNA polymerase II-specific"/>
    <property type="evidence" value="ECO:0007669"/>
    <property type="project" value="TreeGrafter"/>
</dbReference>
<dbReference type="PANTHER" id="PTHR11267">
    <property type="entry name" value="T-BOX PROTEIN-RELATED"/>
    <property type="match status" value="1"/>
</dbReference>
<dbReference type="CDD" id="cd20187">
    <property type="entry name" value="T-box_TBX1_10-like"/>
    <property type="match status" value="1"/>
</dbReference>
<dbReference type="PROSITE" id="PS01264">
    <property type="entry name" value="TBOX_2"/>
    <property type="match status" value="1"/>
</dbReference>
<dbReference type="Gene3D" id="2.60.40.820">
    <property type="entry name" value="Transcription factor, T-box"/>
    <property type="match status" value="1"/>
</dbReference>
<evidence type="ECO:0000256" key="4">
    <source>
        <dbReference type="ARBA" id="ARBA00023125"/>
    </source>
</evidence>
<reference evidence="10 11" key="1">
    <citation type="submission" date="2020-03" db="EMBL/GenBank/DDBJ databases">
        <title>Dissostichus mawsoni Genome sequencing and assembly.</title>
        <authorList>
            <person name="Park H."/>
        </authorList>
    </citation>
    <scope>NUCLEOTIDE SEQUENCE [LARGE SCALE GENOMIC DNA]</scope>
    <source>
        <strain evidence="10">DM0001</strain>
        <tissue evidence="10">Muscle</tissue>
    </source>
</reference>
<dbReference type="GO" id="GO:0000978">
    <property type="term" value="F:RNA polymerase II cis-regulatory region sequence-specific DNA binding"/>
    <property type="evidence" value="ECO:0007669"/>
    <property type="project" value="InterPro"/>
</dbReference>
<evidence type="ECO:0000256" key="5">
    <source>
        <dbReference type="ARBA" id="ARBA00023163"/>
    </source>
</evidence>
<dbReference type="PRINTS" id="PR00937">
    <property type="entry name" value="TBOX"/>
</dbReference>
<feature type="compositionally biased region" description="Basic and acidic residues" evidence="8">
    <location>
        <begin position="1"/>
        <end position="22"/>
    </location>
</feature>
<feature type="compositionally biased region" description="Low complexity" evidence="8">
    <location>
        <begin position="186"/>
        <end position="199"/>
    </location>
</feature>
<dbReference type="InterPro" id="IPR008967">
    <property type="entry name" value="p53-like_TF_DNA-bd_sf"/>
</dbReference>
<dbReference type="GO" id="GO:0001708">
    <property type="term" value="P:cell fate specification"/>
    <property type="evidence" value="ECO:0007669"/>
    <property type="project" value="TreeGrafter"/>
</dbReference>
<dbReference type="InterPro" id="IPR036960">
    <property type="entry name" value="T-box_sf"/>
</dbReference>
<dbReference type="SMART" id="SM00425">
    <property type="entry name" value="TBOX"/>
    <property type="match status" value="1"/>
</dbReference>
<feature type="compositionally biased region" description="Polar residues" evidence="8">
    <location>
        <begin position="167"/>
        <end position="185"/>
    </location>
</feature>
<dbReference type="PANTHER" id="PTHR11267:SF104">
    <property type="entry name" value="T-BOX TRANSCRIPTION FACTOR TBX1"/>
    <property type="match status" value="1"/>
</dbReference>
<feature type="region of interest" description="Disordered" evidence="8">
    <location>
        <begin position="1"/>
        <end position="53"/>
    </location>
</feature>
<evidence type="ECO:0000256" key="8">
    <source>
        <dbReference type="SAM" id="MobiDB-lite"/>
    </source>
</evidence>
<dbReference type="GO" id="GO:0005634">
    <property type="term" value="C:nucleus"/>
    <property type="evidence" value="ECO:0007669"/>
    <property type="project" value="UniProtKB-SubCell"/>
</dbReference>
<dbReference type="Proteomes" id="UP000518266">
    <property type="component" value="Unassembled WGS sequence"/>
</dbReference>
<evidence type="ECO:0000256" key="2">
    <source>
        <dbReference type="ARBA" id="ARBA00022473"/>
    </source>
</evidence>
<dbReference type="Pfam" id="PF00907">
    <property type="entry name" value="T-box"/>
    <property type="match status" value="2"/>
</dbReference>
<feature type="domain" description="T-box" evidence="9">
    <location>
        <begin position="217"/>
        <end position="378"/>
    </location>
</feature>
<keyword evidence="5" id="KW-0804">Transcription</keyword>
<comment type="caution">
    <text evidence="7">Lacks conserved residue(s) required for the propagation of feature annotation.</text>
</comment>
<dbReference type="AlphaFoldDB" id="A0A7J5YM25"/>
<evidence type="ECO:0000256" key="6">
    <source>
        <dbReference type="ARBA" id="ARBA00023242"/>
    </source>
</evidence>
<dbReference type="PROSITE" id="PS01283">
    <property type="entry name" value="TBOX_1"/>
    <property type="match status" value="1"/>
</dbReference>